<dbReference type="EMBL" id="CAJVPU010000021">
    <property type="protein sequence ID" value="CAG8438193.1"/>
    <property type="molecule type" value="Genomic_DNA"/>
</dbReference>
<comment type="caution">
    <text evidence="1">The sequence shown here is derived from an EMBL/GenBank/DDBJ whole genome shotgun (WGS) entry which is preliminary data.</text>
</comment>
<reference evidence="1" key="1">
    <citation type="submission" date="2021-06" db="EMBL/GenBank/DDBJ databases">
        <authorList>
            <person name="Kallberg Y."/>
            <person name="Tangrot J."/>
            <person name="Rosling A."/>
        </authorList>
    </citation>
    <scope>NUCLEOTIDE SEQUENCE</scope>
    <source>
        <strain evidence="1">IL203A</strain>
    </source>
</reference>
<dbReference type="Proteomes" id="UP000789702">
    <property type="component" value="Unassembled WGS sequence"/>
</dbReference>
<evidence type="ECO:0000313" key="2">
    <source>
        <dbReference type="Proteomes" id="UP000789702"/>
    </source>
</evidence>
<gene>
    <name evidence="1" type="ORF">DHETER_LOCUS60</name>
</gene>
<evidence type="ECO:0000313" key="1">
    <source>
        <dbReference type="EMBL" id="CAG8438193.1"/>
    </source>
</evidence>
<name>A0ACA9JV88_9GLOM</name>
<sequence length="48" mass="5582">MSSALLKTSFDMKDFNDHIDDIYIDDPYLIDDNIDDSSIKIDNFHNNS</sequence>
<organism evidence="1 2">
    <name type="scientific">Dentiscutata heterogama</name>
    <dbReference type="NCBI Taxonomy" id="1316150"/>
    <lineage>
        <taxon>Eukaryota</taxon>
        <taxon>Fungi</taxon>
        <taxon>Fungi incertae sedis</taxon>
        <taxon>Mucoromycota</taxon>
        <taxon>Glomeromycotina</taxon>
        <taxon>Glomeromycetes</taxon>
        <taxon>Diversisporales</taxon>
        <taxon>Gigasporaceae</taxon>
        <taxon>Dentiscutata</taxon>
    </lineage>
</organism>
<accession>A0ACA9JV88</accession>
<keyword evidence="2" id="KW-1185">Reference proteome</keyword>
<proteinExistence type="predicted"/>
<protein>
    <submittedName>
        <fullName evidence="1">9436_t:CDS:1</fullName>
    </submittedName>
</protein>